<organism evidence="3 4">
    <name type="scientific">Archangium gephyra</name>
    <dbReference type="NCBI Taxonomy" id="48"/>
    <lineage>
        <taxon>Bacteria</taxon>
        <taxon>Pseudomonadati</taxon>
        <taxon>Myxococcota</taxon>
        <taxon>Myxococcia</taxon>
        <taxon>Myxococcales</taxon>
        <taxon>Cystobacterineae</taxon>
        <taxon>Archangiaceae</taxon>
        <taxon>Archangium</taxon>
    </lineage>
</organism>
<sequence>MESPATPHGNGACECAGTRGTRRPLRGVGTPRMGSSPWFRSLVFLLQACLLLSCGSSIRSVHPPTPGELPKLALVIQEGANGQVVHSWRPAAEFQKEMQNLPSSIRSSTLAGEIVLVSGRRRDCDQEQIDCHRNCMRRKLPAPLNYIPRGHPRHNQVCRDQCRLAYDDCMEAEKARALRFSAVEEAVGWLKEHRTELLVGTVVVIAGVTFVAVSAGAGLVVLAPFVVMASASSTNAPLCEGGAQ</sequence>
<evidence type="ECO:0008006" key="5">
    <source>
        <dbReference type="Google" id="ProtNLM"/>
    </source>
</evidence>
<keyword evidence="2" id="KW-0812">Transmembrane</keyword>
<dbReference type="EMBL" id="QUMU01000005">
    <property type="protein sequence ID" value="REG31755.1"/>
    <property type="molecule type" value="Genomic_DNA"/>
</dbReference>
<evidence type="ECO:0000313" key="4">
    <source>
        <dbReference type="Proteomes" id="UP000256345"/>
    </source>
</evidence>
<dbReference type="Proteomes" id="UP000256345">
    <property type="component" value="Unassembled WGS sequence"/>
</dbReference>
<gene>
    <name evidence="3" type="ORF">ATI61_10579</name>
</gene>
<evidence type="ECO:0000313" key="3">
    <source>
        <dbReference type="EMBL" id="REG31755.1"/>
    </source>
</evidence>
<feature type="transmembrane region" description="Helical" evidence="2">
    <location>
        <begin position="197"/>
        <end position="227"/>
    </location>
</feature>
<evidence type="ECO:0000256" key="1">
    <source>
        <dbReference type="SAM" id="MobiDB-lite"/>
    </source>
</evidence>
<proteinExistence type="predicted"/>
<reference evidence="3 4" key="1">
    <citation type="submission" date="2018-08" db="EMBL/GenBank/DDBJ databases">
        <title>Genomic Encyclopedia of Archaeal and Bacterial Type Strains, Phase II (KMG-II): from individual species to whole genera.</title>
        <authorList>
            <person name="Goeker M."/>
        </authorList>
    </citation>
    <scope>NUCLEOTIDE SEQUENCE [LARGE SCALE GENOMIC DNA]</scope>
    <source>
        <strain evidence="3 4">DSM 2261</strain>
    </source>
</reference>
<comment type="caution">
    <text evidence="3">The sequence shown here is derived from an EMBL/GenBank/DDBJ whole genome shotgun (WGS) entry which is preliminary data.</text>
</comment>
<name>A0ABX9K1I8_9BACT</name>
<keyword evidence="2" id="KW-0472">Membrane</keyword>
<feature type="region of interest" description="Disordered" evidence="1">
    <location>
        <begin position="1"/>
        <end position="27"/>
    </location>
</feature>
<protein>
    <recommendedName>
        <fullName evidence="5">Transmembrane protein</fullName>
    </recommendedName>
</protein>
<evidence type="ECO:0000256" key="2">
    <source>
        <dbReference type="SAM" id="Phobius"/>
    </source>
</evidence>
<keyword evidence="2" id="KW-1133">Transmembrane helix</keyword>
<keyword evidence="4" id="KW-1185">Reference proteome</keyword>
<accession>A0ABX9K1I8</accession>